<dbReference type="AlphaFoldDB" id="A0A835LDZ5"/>
<keyword evidence="2" id="KW-1185">Reference proteome</keyword>
<dbReference type="EMBL" id="JADFTS010000008">
    <property type="protein sequence ID" value="KAF9591100.1"/>
    <property type="molecule type" value="Genomic_DNA"/>
</dbReference>
<name>A0A835LDZ5_9MAGN</name>
<dbReference type="OrthoDB" id="542013at2759"/>
<proteinExistence type="predicted"/>
<evidence type="ECO:0000313" key="1">
    <source>
        <dbReference type="EMBL" id="KAF9591100.1"/>
    </source>
</evidence>
<dbReference type="Proteomes" id="UP000631114">
    <property type="component" value="Unassembled WGS sequence"/>
</dbReference>
<reference evidence="1 2" key="1">
    <citation type="submission" date="2020-10" db="EMBL/GenBank/DDBJ databases">
        <title>The Coptis chinensis genome and diversification of protoberbering-type alkaloids.</title>
        <authorList>
            <person name="Wang B."/>
            <person name="Shu S."/>
            <person name="Song C."/>
            <person name="Liu Y."/>
        </authorList>
    </citation>
    <scope>NUCLEOTIDE SEQUENCE [LARGE SCALE GENOMIC DNA]</scope>
    <source>
        <strain evidence="1">HL-2020</strain>
        <tissue evidence="1">Leaf</tissue>
    </source>
</reference>
<protein>
    <submittedName>
        <fullName evidence="1">Uncharacterized protein</fullName>
    </submittedName>
</protein>
<gene>
    <name evidence="1" type="ORF">IFM89_001444</name>
</gene>
<comment type="caution">
    <text evidence="1">The sequence shown here is derived from an EMBL/GenBank/DDBJ whole genome shotgun (WGS) entry which is preliminary data.</text>
</comment>
<evidence type="ECO:0000313" key="2">
    <source>
        <dbReference type="Proteomes" id="UP000631114"/>
    </source>
</evidence>
<organism evidence="1 2">
    <name type="scientific">Coptis chinensis</name>
    <dbReference type="NCBI Taxonomy" id="261450"/>
    <lineage>
        <taxon>Eukaryota</taxon>
        <taxon>Viridiplantae</taxon>
        <taxon>Streptophyta</taxon>
        <taxon>Embryophyta</taxon>
        <taxon>Tracheophyta</taxon>
        <taxon>Spermatophyta</taxon>
        <taxon>Magnoliopsida</taxon>
        <taxon>Ranunculales</taxon>
        <taxon>Ranunculaceae</taxon>
        <taxon>Coptidoideae</taxon>
        <taxon>Coptis</taxon>
    </lineage>
</organism>
<accession>A0A835LDZ5</accession>
<sequence>MSSFPVHAEVQSSSAVALDSDMHPSIQLLINNAGILGCWGQITLVHCVDQSSLTTTQRQFCSFAWWLTFPLSPIDVYLLYKSLRKRHLGKCSSLSKAYPCAEVYESTKFCLLLFSYELHRNYGWLKVLPRFFYPYWDFYSLLKLNQLSIIDAALAPPDISGEYFFGRSGRTITSSKLSYDTKLAGKLWRSSCELFLPTFASF</sequence>